<feature type="region of interest" description="Disordered" evidence="1">
    <location>
        <begin position="77"/>
        <end position="108"/>
    </location>
</feature>
<accession>A0AAD8DE95</accession>
<proteinExistence type="predicted"/>
<comment type="caution">
    <text evidence="2">The sequence shown here is derived from an EMBL/GenBank/DDBJ whole genome shotgun (WGS) entry which is preliminary data.</text>
</comment>
<sequence length="108" mass="12944">MPLEQRGSKKYLFPQTNGSEFFERIKKWNQLMLILKDSNFLRAEAFNLEKRRRNHQVVMEGCQEEYLQAWKMMMSNEPDRSRDCRDKRAQSRRARMLQEAAATGDEDP</sequence>
<keyword evidence="3" id="KW-1185">Reference proteome</keyword>
<gene>
    <name evidence="2" type="ORF">AOXY_G10396</name>
</gene>
<reference evidence="2" key="1">
    <citation type="submission" date="2022-02" db="EMBL/GenBank/DDBJ databases">
        <title>Atlantic sturgeon de novo genome assembly.</title>
        <authorList>
            <person name="Stock M."/>
            <person name="Klopp C."/>
            <person name="Guiguen Y."/>
            <person name="Cabau C."/>
            <person name="Parinello H."/>
            <person name="Santidrian Yebra-Pimentel E."/>
            <person name="Kuhl H."/>
            <person name="Dirks R.P."/>
            <person name="Guessner J."/>
            <person name="Wuertz S."/>
            <person name="Du K."/>
            <person name="Schartl M."/>
        </authorList>
    </citation>
    <scope>NUCLEOTIDE SEQUENCE</scope>
    <source>
        <strain evidence="2">STURGEONOMICS-FGT-2020</strain>
        <tissue evidence="2">Whole blood</tissue>
    </source>
</reference>
<dbReference type="EMBL" id="JAGXEW010000009">
    <property type="protein sequence ID" value="KAK1167650.1"/>
    <property type="molecule type" value="Genomic_DNA"/>
</dbReference>
<evidence type="ECO:0000313" key="3">
    <source>
        <dbReference type="Proteomes" id="UP001230051"/>
    </source>
</evidence>
<organism evidence="2 3">
    <name type="scientific">Acipenser oxyrinchus oxyrinchus</name>
    <dbReference type="NCBI Taxonomy" id="40147"/>
    <lineage>
        <taxon>Eukaryota</taxon>
        <taxon>Metazoa</taxon>
        <taxon>Chordata</taxon>
        <taxon>Craniata</taxon>
        <taxon>Vertebrata</taxon>
        <taxon>Euteleostomi</taxon>
        <taxon>Actinopterygii</taxon>
        <taxon>Chondrostei</taxon>
        <taxon>Acipenseriformes</taxon>
        <taxon>Acipenseridae</taxon>
        <taxon>Acipenser</taxon>
    </lineage>
</organism>
<protein>
    <submittedName>
        <fullName evidence="2">Uncharacterized protein</fullName>
    </submittedName>
</protein>
<dbReference type="AlphaFoldDB" id="A0AAD8DE95"/>
<feature type="compositionally biased region" description="Basic and acidic residues" evidence="1">
    <location>
        <begin position="77"/>
        <end position="89"/>
    </location>
</feature>
<evidence type="ECO:0000313" key="2">
    <source>
        <dbReference type="EMBL" id="KAK1167650.1"/>
    </source>
</evidence>
<dbReference type="Proteomes" id="UP001230051">
    <property type="component" value="Unassembled WGS sequence"/>
</dbReference>
<name>A0AAD8DE95_ACIOX</name>
<evidence type="ECO:0000256" key="1">
    <source>
        <dbReference type="SAM" id="MobiDB-lite"/>
    </source>
</evidence>